<dbReference type="EMBL" id="FMWP01000013">
    <property type="protein sequence ID" value="SCZ89078.1"/>
    <property type="molecule type" value="Genomic_DNA"/>
</dbReference>
<feature type="compositionally biased region" description="Low complexity" evidence="1">
    <location>
        <begin position="7"/>
        <end position="18"/>
    </location>
</feature>
<reference evidence="4" key="1">
    <citation type="submission" date="2016-10" db="EMBL/GenBank/DDBJ databases">
        <authorList>
            <person name="Jeantristanb JTB J.-T."/>
            <person name="Ricardo R."/>
        </authorList>
    </citation>
    <scope>NUCLEOTIDE SEQUENCE [LARGE SCALE GENOMIC DNA]</scope>
</reference>
<dbReference type="Gene3D" id="3.40.50.10190">
    <property type="entry name" value="BRCT domain"/>
    <property type="match status" value="1"/>
</dbReference>
<evidence type="ECO:0000256" key="1">
    <source>
        <dbReference type="SAM" id="MobiDB-lite"/>
    </source>
</evidence>
<dbReference type="PROSITE" id="PS50172">
    <property type="entry name" value="BRCT"/>
    <property type="match status" value="1"/>
</dbReference>
<feature type="compositionally biased region" description="Polar residues" evidence="1">
    <location>
        <begin position="258"/>
        <end position="285"/>
    </location>
</feature>
<gene>
    <name evidence="3" type="ORF">BZ3500_MVSOF-1268-A1-R1_CHR1-1G00939</name>
</gene>
<feature type="region of interest" description="Disordered" evidence="1">
    <location>
        <begin position="154"/>
        <end position="185"/>
    </location>
</feature>
<dbReference type="InterPro" id="IPR001357">
    <property type="entry name" value="BRCT_dom"/>
</dbReference>
<dbReference type="InterPro" id="IPR036420">
    <property type="entry name" value="BRCT_dom_sf"/>
</dbReference>
<feature type="region of interest" description="Disordered" evidence="1">
    <location>
        <begin position="1"/>
        <end position="69"/>
    </location>
</feature>
<evidence type="ECO:0000259" key="2">
    <source>
        <dbReference type="PROSITE" id="PS50172"/>
    </source>
</evidence>
<feature type="domain" description="BRCT" evidence="2">
    <location>
        <begin position="368"/>
        <end position="438"/>
    </location>
</feature>
<organism evidence="3 4">
    <name type="scientific">Microbotryum saponariae</name>
    <dbReference type="NCBI Taxonomy" id="289078"/>
    <lineage>
        <taxon>Eukaryota</taxon>
        <taxon>Fungi</taxon>
        <taxon>Dikarya</taxon>
        <taxon>Basidiomycota</taxon>
        <taxon>Pucciniomycotina</taxon>
        <taxon>Microbotryomycetes</taxon>
        <taxon>Microbotryales</taxon>
        <taxon>Microbotryaceae</taxon>
        <taxon>Microbotryum</taxon>
    </lineage>
</organism>
<dbReference type="OrthoDB" id="2529343at2759"/>
<name>A0A2X0L2Q2_9BASI</name>
<dbReference type="Proteomes" id="UP000249723">
    <property type="component" value="Unassembled WGS sequence"/>
</dbReference>
<dbReference type="SUPFAM" id="SSF52113">
    <property type="entry name" value="BRCT domain"/>
    <property type="match status" value="1"/>
</dbReference>
<keyword evidence="4" id="KW-1185">Reference proteome</keyword>
<dbReference type="AlphaFoldDB" id="A0A2X0L2Q2"/>
<accession>A0A2X0L2Q2</accession>
<feature type="region of interest" description="Disordered" evidence="1">
    <location>
        <begin position="207"/>
        <end position="242"/>
    </location>
</feature>
<evidence type="ECO:0000313" key="4">
    <source>
        <dbReference type="Proteomes" id="UP000249723"/>
    </source>
</evidence>
<feature type="region of interest" description="Disordered" evidence="1">
    <location>
        <begin position="255"/>
        <end position="297"/>
    </location>
</feature>
<feature type="compositionally biased region" description="Polar residues" evidence="1">
    <location>
        <begin position="37"/>
        <end position="53"/>
    </location>
</feature>
<dbReference type="STRING" id="289078.A0A2X0L2Q2"/>
<dbReference type="CDD" id="cd17716">
    <property type="entry name" value="BRCT_microcephalin_rpt1"/>
    <property type="match status" value="1"/>
</dbReference>
<proteinExistence type="predicted"/>
<feature type="compositionally biased region" description="Low complexity" evidence="1">
    <location>
        <begin position="111"/>
        <end position="134"/>
    </location>
</feature>
<protein>
    <submittedName>
        <fullName evidence="3">BZ3500_MvSof-1268-A1-R1_Chr1-1g00939 protein</fullName>
    </submittedName>
</protein>
<feature type="region of interest" description="Disordered" evidence="1">
    <location>
        <begin position="107"/>
        <end position="140"/>
    </location>
</feature>
<evidence type="ECO:0000313" key="3">
    <source>
        <dbReference type="EMBL" id="SCZ89078.1"/>
    </source>
</evidence>
<sequence length="526" mass="55917">MPPPRSPSSLSLAPRAGPSRPPMPSPAHTRSYKQRKQNLLTTQAQPHGQSFLVSSGIPRFVPSPSMPPITFNAPIALPSPLFEPLDTPTTIDPACLLTQPCDVDTAEDDLSNSSTSTLASAGDTSSLSSSGNRSMSEETSKRLANLQSMLSRLSMPRPPAASSDETSTRAMGGGARAPPSNLADLQARRERTKALTAHYREEYTVPIAPPAEQPSTSSRRPKPGAPLVKEQQAGGIGMGAPPVRRGNATAMRGANGIIDTSSRGGRLQSTSSAPSVMEVPTTTVKQSRRVSGGPIASSTSTATIAAAAVGDGEMCAKPKNNVLRGVVAFVDVRTLEGDDAGMIFTDMLKSMGARVSRPSLAFISKGFNITEMFGNKFVAQVTTRPTLSLTHIVYKSGRPGTLQRYRTHADPKPHLVGISWVVRCAELNQHVEEKTFLIEAGKEDLFQKKRRSMEPKALSALNAPPGALLTASTNPGLKATIAASLERARRQSMQFAPKVGSPLAKRVFVMQFEESTEEDAEGTDEA</sequence>